<evidence type="ECO:0000256" key="3">
    <source>
        <dbReference type="PROSITE-ProRule" id="PRU00169"/>
    </source>
</evidence>
<dbReference type="Proteomes" id="UP000248745">
    <property type="component" value="Unassembled WGS sequence"/>
</dbReference>
<dbReference type="SUPFAM" id="SSF52172">
    <property type="entry name" value="CheY-like"/>
    <property type="match status" value="1"/>
</dbReference>
<proteinExistence type="predicted"/>
<dbReference type="InterPro" id="IPR000792">
    <property type="entry name" value="Tscrpt_reg_LuxR_C"/>
</dbReference>
<dbReference type="PANTHER" id="PTHR43214:SF43">
    <property type="entry name" value="TWO-COMPONENT RESPONSE REGULATOR"/>
    <property type="match status" value="1"/>
</dbReference>
<dbReference type="SUPFAM" id="SSF46894">
    <property type="entry name" value="C-terminal effector domain of the bipartite response regulators"/>
    <property type="match status" value="1"/>
</dbReference>
<sequence>MSNPLKLCLIDDHVIVRNALKGLIEKLGNYKVSHQFNNGKELTEALPFADEPDLLIMDLNMPEMDGKTTMQWMKTNNVKYPVLILTLDTTDKTIIELFRLGVRGYLPKHTTSDLLKKAIDDILTSGYHHNELLTKALITDQQNVNDDQKKVLEKITDREILFLQLVCDEAEYTYDKIAEKMNVHRRTVDGYRESLFEKFNLKSKTGLVLFAIKYQIHTIS</sequence>
<feature type="domain" description="Response regulatory" evidence="4">
    <location>
        <begin position="6"/>
        <end position="123"/>
    </location>
</feature>
<comment type="caution">
    <text evidence="5">The sequence shown here is derived from an EMBL/GenBank/DDBJ whole genome shotgun (WGS) entry which is preliminary data.</text>
</comment>
<feature type="modified residue" description="4-aspartylphosphate" evidence="3">
    <location>
        <position position="58"/>
    </location>
</feature>
<evidence type="ECO:0000313" key="5">
    <source>
        <dbReference type="EMBL" id="PZF71936.1"/>
    </source>
</evidence>
<dbReference type="GO" id="GO:0000160">
    <property type="term" value="P:phosphorelay signal transduction system"/>
    <property type="evidence" value="ECO:0007669"/>
    <property type="project" value="InterPro"/>
</dbReference>
<dbReference type="InterPro" id="IPR039420">
    <property type="entry name" value="WalR-like"/>
</dbReference>
<dbReference type="Pfam" id="PF00196">
    <property type="entry name" value="GerE"/>
    <property type="match status" value="1"/>
</dbReference>
<keyword evidence="6" id="KW-1185">Reference proteome</keyword>
<dbReference type="AlphaFoldDB" id="A0A2W2BEA9"/>
<dbReference type="GO" id="GO:0003677">
    <property type="term" value="F:DNA binding"/>
    <property type="evidence" value="ECO:0007669"/>
    <property type="project" value="UniProtKB-KW"/>
</dbReference>
<evidence type="ECO:0000313" key="6">
    <source>
        <dbReference type="Proteomes" id="UP000248745"/>
    </source>
</evidence>
<reference evidence="5 6" key="1">
    <citation type="submission" date="2018-06" db="EMBL/GenBank/DDBJ databases">
        <title>Mucibacter soli gen. nov., sp. nov., a new member of the family Chitinophagaceae producing mucin.</title>
        <authorList>
            <person name="Kim M.-K."/>
            <person name="Park S."/>
            <person name="Kim T.-S."/>
            <person name="Joung Y."/>
            <person name="Han J.-H."/>
            <person name="Kim S.B."/>
        </authorList>
    </citation>
    <scope>NUCLEOTIDE SEQUENCE [LARGE SCALE GENOMIC DNA]</scope>
    <source>
        <strain evidence="5 6">R1-15</strain>
    </source>
</reference>
<dbReference type="InterPro" id="IPR016032">
    <property type="entry name" value="Sig_transdc_resp-reg_C-effctor"/>
</dbReference>
<gene>
    <name evidence="5" type="ORF">DN068_15620</name>
</gene>
<dbReference type="GO" id="GO:0006355">
    <property type="term" value="P:regulation of DNA-templated transcription"/>
    <property type="evidence" value="ECO:0007669"/>
    <property type="project" value="InterPro"/>
</dbReference>
<dbReference type="Pfam" id="PF00072">
    <property type="entry name" value="Response_reg"/>
    <property type="match status" value="1"/>
</dbReference>
<dbReference type="SMART" id="SM00421">
    <property type="entry name" value="HTH_LUXR"/>
    <property type="match status" value="1"/>
</dbReference>
<dbReference type="InterPro" id="IPR001789">
    <property type="entry name" value="Sig_transdc_resp-reg_receiver"/>
</dbReference>
<dbReference type="CDD" id="cd17535">
    <property type="entry name" value="REC_NarL-like"/>
    <property type="match status" value="1"/>
</dbReference>
<dbReference type="OrthoDB" id="1013073at2"/>
<evidence type="ECO:0000256" key="1">
    <source>
        <dbReference type="ARBA" id="ARBA00022553"/>
    </source>
</evidence>
<dbReference type="PANTHER" id="PTHR43214">
    <property type="entry name" value="TWO-COMPONENT RESPONSE REGULATOR"/>
    <property type="match status" value="1"/>
</dbReference>
<dbReference type="PROSITE" id="PS50110">
    <property type="entry name" value="RESPONSE_REGULATORY"/>
    <property type="match status" value="1"/>
</dbReference>
<dbReference type="InterPro" id="IPR058245">
    <property type="entry name" value="NreC/VraR/RcsB-like_REC"/>
</dbReference>
<protein>
    <submittedName>
        <fullName evidence="5">DNA-binding response regulator</fullName>
    </submittedName>
</protein>
<dbReference type="InterPro" id="IPR011006">
    <property type="entry name" value="CheY-like_superfamily"/>
</dbReference>
<dbReference type="SMART" id="SM00448">
    <property type="entry name" value="REC"/>
    <property type="match status" value="1"/>
</dbReference>
<evidence type="ECO:0000259" key="4">
    <source>
        <dbReference type="PROSITE" id="PS50110"/>
    </source>
</evidence>
<name>A0A2W2BEA9_9BACT</name>
<evidence type="ECO:0000256" key="2">
    <source>
        <dbReference type="ARBA" id="ARBA00023125"/>
    </source>
</evidence>
<dbReference type="Gene3D" id="3.40.50.2300">
    <property type="match status" value="1"/>
</dbReference>
<keyword evidence="1 3" id="KW-0597">Phosphoprotein</keyword>
<dbReference type="EMBL" id="QKTW01000021">
    <property type="protein sequence ID" value="PZF71936.1"/>
    <property type="molecule type" value="Genomic_DNA"/>
</dbReference>
<dbReference type="RefSeq" id="WP_110999878.1">
    <property type="nucleotide sequence ID" value="NZ_QKTW01000021.1"/>
</dbReference>
<organism evidence="5 6">
    <name type="scientific">Taibaiella soli</name>
    <dbReference type="NCBI Taxonomy" id="1649169"/>
    <lineage>
        <taxon>Bacteria</taxon>
        <taxon>Pseudomonadati</taxon>
        <taxon>Bacteroidota</taxon>
        <taxon>Chitinophagia</taxon>
        <taxon>Chitinophagales</taxon>
        <taxon>Chitinophagaceae</taxon>
        <taxon>Taibaiella</taxon>
    </lineage>
</organism>
<keyword evidence="2 5" id="KW-0238">DNA-binding</keyword>
<accession>A0A2W2BEA9</accession>